<gene>
    <name evidence="1" type="ORF">GALMADRAFT_256279</name>
</gene>
<protein>
    <submittedName>
        <fullName evidence="1">Uncharacterized protein</fullName>
    </submittedName>
</protein>
<dbReference type="Proteomes" id="UP000027222">
    <property type="component" value="Unassembled WGS sequence"/>
</dbReference>
<evidence type="ECO:0000313" key="2">
    <source>
        <dbReference type="Proteomes" id="UP000027222"/>
    </source>
</evidence>
<organism evidence="1 2">
    <name type="scientific">Galerina marginata (strain CBS 339.88)</name>
    <dbReference type="NCBI Taxonomy" id="685588"/>
    <lineage>
        <taxon>Eukaryota</taxon>
        <taxon>Fungi</taxon>
        <taxon>Dikarya</taxon>
        <taxon>Basidiomycota</taxon>
        <taxon>Agaricomycotina</taxon>
        <taxon>Agaricomycetes</taxon>
        <taxon>Agaricomycetidae</taxon>
        <taxon>Agaricales</taxon>
        <taxon>Agaricineae</taxon>
        <taxon>Strophariaceae</taxon>
        <taxon>Galerina</taxon>
    </lineage>
</organism>
<accession>A0A067SDT0</accession>
<dbReference type="EMBL" id="KL142404">
    <property type="protein sequence ID" value="KDR69046.1"/>
    <property type="molecule type" value="Genomic_DNA"/>
</dbReference>
<name>A0A067SDT0_GALM3</name>
<keyword evidence="2" id="KW-1185">Reference proteome</keyword>
<evidence type="ECO:0000313" key="1">
    <source>
        <dbReference type="EMBL" id="KDR69046.1"/>
    </source>
</evidence>
<sequence>MAEFGQKGLVHTAPCISVVLVDQCGQMTGVQAPQSACLYKQRRTIWDFQKCLGFCS</sequence>
<dbReference type="HOGENOM" id="CLU_3019854_0_0_1"/>
<reference evidence="2" key="1">
    <citation type="journal article" date="2014" name="Proc. Natl. Acad. Sci. U.S.A.">
        <title>Extensive sampling of basidiomycete genomes demonstrates inadequacy of the white-rot/brown-rot paradigm for wood decay fungi.</title>
        <authorList>
            <person name="Riley R."/>
            <person name="Salamov A.A."/>
            <person name="Brown D.W."/>
            <person name="Nagy L.G."/>
            <person name="Floudas D."/>
            <person name="Held B.W."/>
            <person name="Levasseur A."/>
            <person name="Lombard V."/>
            <person name="Morin E."/>
            <person name="Otillar R."/>
            <person name="Lindquist E.A."/>
            <person name="Sun H."/>
            <person name="LaButti K.M."/>
            <person name="Schmutz J."/>
            <person name="Jabbour D."/>
            <person name="Luo H."/>
            <person name="Baker S.E."/>
            <person name="Pisabarro A.G."/>
            <person name="Walton J.D."/>
            <person name="Blanchette R.A."/>
            <person name="Henrissat B."/>
            <person name="Martin F."/>
            <person name="Cullen D."/>
            <person name="Hibbett D.S."/>
            <person name="Grigoriev I.V."/>
        </authorList>
    </citation>
    <scope>NUCLEOTIDE SEQUENCE [LARGE SCALE GENOMIC DNA]</scope>
    <source>
        <strain evidence="2">CBS 339.88</strain>
    </source>
</reference>
<dbReference type="AlphaFoldDB" id="A0A067SDT0"/>
<proteinExistence type="predicted"/>